<dbReference type="EC" id="2.7.7.65" evidence="1"/>
<dbReference type="SUPFAM" id="SSF55785">
    <property type="entry name" value="PYP-like sensor domain (PAS domain)"/>
    <property type="match status" value="1"/>
</dbReference>
<dbReference type="RefSeq" id="WP_160407794.1">
    <property type="nucleotide sequence ID" value="NZ_WSES01000002.1"/>
</dbReference>
<dbReference type="GO" id="GO:0043709">
    <property type="term" value="P:cell adhesion involved in single-species biofilm formation"/>
    <property type="evidence" value="ECO:0007669"/>
    <property type="project" value="TreeGrafter"/>
</dbReference>
<dbReference type="InterPro" id="IPR029787">
    <property type="entry name" value="Nucleotide_cyclase"/>
</dbReference>
<dbReference type="Gene3D" id="3.30.450.20">
    <property type="entry name" value="PAS domain"/>
    <property type="match status" value="1"/>
</dbReference>
<dbReference type="NCBIfam" id="TIGR00254">
    <property type="entry name" value="GGDEF"/>
    <property type="match status" value="1"/>
</dbReference>
<dbReference type="InterPro" id="IPR000160">
    <property type="entry name" value="GGDEF_dom"/>
</dbReference>
<dbReference type="GO" id="GO:1902201">
    <property type="term" value="P:negative regulation of bacterial-type flagellum-dependent cell motility"/>
    <property type="evidence" value="ECO:0007669"/>
    <property type="project" value="TreeGrafter"/>
</dbReference>
<dbReference type="Gene3D" id="3.30.70.270">
    <property type="match status" value="1"/>
</dbReference>
<feature type="transmembrane region" description="Helical" evidence="3">
    <location>
        <begin position="35"/>
        <end position="55"/>
    </location>
</feature>
<dbReference type="PANTHER" id="PTHR45138">
    <property type="entry name" value="REGULATORY COMPONENTS OF SENSORY TRANSDUCTION SYSTEM"/>
    <property type="match status" value="1"/>
</dbReference>
<dbReference type="InterPro" id="IPR043128">
    <property type="entry name" value="Rev_trsase/Diguanyl_cyclase"/>
</dbReference>
<dbReference type="InterPro" id="IPR050469">
    <property type="entry name" value="Diguanylate_Cyclase"/>
</dbReference>
<dbReference type="AlphaFoldDB" id="A0A7X3FZ06"/>
<reference evidence="5 6" key="1">
    <citation type="submission" date="2019-12" db="EMBL/GenBank/DDBJ databases">
        <authorList>
            <person name="Li C."/>
            <person name="Zhao J."/>
        </authorList>
    </citation>
    <scope>NUCLEOTIDE SEQUENCE [LARGE SCALE GENOMIC DNA]</scope>
    <source>
        <strain evidence="5 6">NEAU-DD11</strain>
    </source>
</reference>
<dbReference type="InterPro" id="IPR035965">
    <property type="entry name" value="PAS-like_dom_sf"/>
</dbReference>
<accession>A0A7X3FZ06</accession>
<dbReference type="CDD" id="cd01949">
    <property type="entry name" value="GGDEF"/>
    <property type="match status" value="1"/>
</dbReference>
<sequence length="534" mass="57769">MQIFNFLLLAGAVTALFLASVAWTRRHAPGAPALLAMQLSAAWWLTCYALPFARLWPDDAMFLRMRVIFPAVVAIAPLTLVFVLSYTRGTNRWPRSRLLALAIAPAVVLAAALSPLHGLCFGTWRGESTDSIFQMGPLFWVHSLYSYVLVAKSVLALVAAYDRGSRHVRRQTRILLGALIVPVICNVTFIAGVSPPDLDPTPIGLVASGILVSLAIFRRGLFDLVAVAREKIGSAVTDGFIVIDAQRRVVESNAALRRLFDIGPPVKPGRPLGEQLAELDEHVARLGNAPTTTEFVHGGARHLELRTFAICDDDGNTIGAVLIVRDVTEARTTSLALEQANAQLKAQLDTIRSMQAQLQEQVIRDPLTGLYNRLYLTDALARELTCSARTQGAFAVVMIDVDHFKTVNDVHGHALGDAMLRALGGLLRQQVRPTDSPCRYGGEEFVVIMRDVTLGLAIERIDELRVAFSALRFASNGVDVGRTFSAGVALFPQHGRDEATLLAAADAALYAAKAAGRNQVCAAAVTPWPENSSA</sequence>
<dbReference type="SMART" id="SM00267">
    <property type="entry name" value="GGDEF"/>
    <property type="match status" value="1"/>
</dbReference>
<evidence type="ECO:0000256" key="2">
    <source>
        <dbReference type="ARBA" id="ARBA00034247"/>
    </source>
</evidence>
<dbReference type="Proteomes" id="UP000443353">
    <property type="component" value="Unassembled WGS sequence"/>
</dbReference>
<feature type="transmembrane region" description="Helical" evidence="3">
    <location>
        <begin position="98"/>
        <end position="124"/>
    </location>
</feature>
<proteinExistence type="predicted"/>
<keyword evidence="3" id="KW-0472">Membrane</keyword>
<comment type="catalytic activity">
    <reaction evidence="2">
        <text>2 GTP = 3',3'-c-di-GMP + 2 diphosphate</text>
        <dbReference type="Rhea" id="RHEA:24898"/>
        <dbReference type="ChEBI" id="CHEBI:33019"/>
        <dbReference type="ChEBI" id="CHEBI:37565"/>
        <dbReference type="ChEBI" id="CHEBI:58805"/>
        <dbReference type="EC" id="2.7.7.65"/>
    </reaction>
</comment>
<name>A0A7X3FZ06_9BURK</name>
<evidence type="ECO:0000259" key="4">
    <source>
        <dbReference type="PROSITE" id="PS50887"/>
    </source>
</evidence>
<keyword evidence="3" id="KW-1133">Transmembrane helix</keyword>
<protein>
    <recommendedName>
        <fullName evidence="1">diguanylate cyclase</fullName>
        <ecNumber evidence="1">2.7.7.65</ecNumber>
    </recommendedName>
</protein>
<feature type="transmembrane region" description="Helical" evidence="3">
    <location>
        <begin position="203"/>
        <end position="221"/>
    </location>
</feature>
<dbReference type="InterPro" id="IPR031621">
    <property type="entry name" value="HisKA_7TM"/>
</dbReference>
<evidence type="ECO:0000313" key="5">
    <source>
        <dbReference type="EMBL" id="MVW59637.1"/>
    </source>
</evidence>
<evidence type="ECO:0000313" key="6">
    <source>
        <dbReference type="Proteomes" id="UP000443353"/>
    </source>
</evidence>
<dbReference type="GO" id="GO:0052621">
    <property type="term" value="F:diguanylate cyclase activity"/>
    <property type="evidence" value="ECO:0007669"/>
    <property type="project" value="UniProtKB-EC"/>
</dbReference>
<dbReference type="EMBL" id="WSES01000002">
    <property type="protein sequence ID" value="MVW59637.1"/>
    <property type="molecule type" value="Genomic_DNA"/>
</dbReference>
<dbReference type="Pfam" id="PF08448">
    <property type="entry name" value="PAS_4"/>
    <property type="match status" value="1"/>
</dbReference>
<dbReference type="SUPFAM" id="SSF55073">
    <property type="entry name" value="Nucleotide cyclase"/>
    <property type="match status" value="1"/>
</dbReference>
<dbReference type="Pfam" id="PF16927">
    <property type="entry name" value="HisKA_7TM"/>
    <property type="match status" value="1"/>
</dbReference>
<dbReference type="Pfam" id="PF00990">
    <property type="entry name" value="GGDEF"/>
    <property type="match status" value="1"/>
</dbReference>
<feature type="transmembrane region" description="Helical" evidence="3">
    <location>
        <begin position="67"/>
        <end position="86"/>
    </location>
</feature>
<feature type="transmembrane region" description="Helical" evidence="3">
    <location>
        <begin position="144"/>
        <end position="162"/>
    </location>
</feature>
<keyword evidence="3" id="KW-0812">Transmembrane</keyword>
<feature type="transmembrane region" description="Helical" evidence="3">
    <location>
        <begin position="174"/>
        <end position="191"/>
    </location>
</feature>
<dbReference type="InterPro" id="IPR013656">
    <property type="entry name" value="PAS_4"/>
</dbReference>
<dbReference type="CDD" id="cd00130">
    <property type="entry name" value="PAS"/>
    <property type="match status" value="1"/>
</dbReference>
<feature type="domain" description="GGDEF" evidence="4">
    <location>
        <begin position="392"/>
        <end position="525"/>
    </location>
</feature>
<gene>
    <name evidence="5" type="ORF">GPY61_06815</name>
</gene>
<organism evidence="5 6">
    <name type="scientific">Massilia cellulosiltytica</name>
    <dbReference type="NCBI Taxonomy" id="2683234"/>
    <lineage>
        <taxon>Bacteria</taxon>
        <taxon>Pseudomonadati</taxon>
        <taxon>Pseudomonadota</taxon>
        <taxon>Betaproteobacteria</taxon>
        <taxon>Burkholderiales</taxon>
        <taxon>Oxalobacteraceae</taxon>
        <taxon>Telluria group</taxon>
        <taxon>Massilia</taxon>
    </lineage>
</organism>
<keyword evidence="6" id="KW-1185">Reference proteome</keyword>
<dbReference type="GO" id="GO:0005886">
    <property type="term" value="C:plasma membrane"/>
    <property type="evidence" value="ECO:0007669"/>
    <property type="project" value="TreeGrafter"/>
</dbReference>
<comment type="caution">
    <text evidence="5">The sequence shown here is derived from an EMBL/GenBank/DDBJ whole genome shotgun (WGS) entry which is preliminary data.</text>
</comment>
<dbReference type="PANTHER" id="PTHR45138:SF9">
    <property type="entry name" value="DIGUANYLATE CYCLASE DGCM-RELATED"/>
    <property type="match status" value="1"/>
</dbReference>
<dbReference type="FunFam" id="3.30.70.270:FF:000001">
    <property type="entry name" value="Diguanylate cyclase domain protein"/>
    <property type="match status" value="1"/>
</dbReference>
<evidence type="ECO:0000256" key="1">
    <source>
        <dbReference type="ARBA" id="ARBA00012528"/>
    </source>
</evidence>
<feature type="transmembrane region" description="Helical" evidence="3">
    <location>
        <begin position="6"/>
        <end position="23"/>
    </location>
</feature>
<dbReference type="PROSITE" id="PS50887">
    <property type="entry name" value="GGDEF"/>
    <property type="match status" value="1"/>
</dbReference>
<dbReference type="InterPro" id="IPR000014">
    <property type="entry name" value="PAS"/>
</dbReference>
<evidence type="ECO:0000256" key="3">
    <source>
        <dbReference type="SAM" id="Phobius"/>
    </source>
</evidence>